<reference evidence="1 2" key="1">
    <citation type="journal article" date="2019" name="Nat. Ecol. Evol.">
        <title>Megaphylogeny resolves global patterns of mushroom evolution.</title>
        <authorList>
            <person name="Varga T."/>
            <person name="Krizsan K."/>
            <person name="Foldi C."/>
            <person name="Dima B."/>
            <person name="Sanchez-Garcia M."/>
            <person name="Sanchez-Ramirez S."/>
            <person name="Szollosi G.J."/>
            <person name="Szarkandi J.G."/>
            <person name="Papp V."/>
            <person name="Albert L."/>
            <person name="Andreopoulos W."/>
            <person name="Angelini C."/>
            <person name="Antonin V."/>
            <person name="Barry K.W."/>
            <person name="Bougher N.L."/>
            <person name="Buchanan P."/>
            <person name="Buyck B."/>
            <person name="Bense V."/>
            <person name="Catcheside P."/>
            <person name="Chovatia M."/>
            <person name="Cooper J."/>
            <person name="Damon W."/>
            <person name="Desjardin D."/>
            <person name="Finy P."/>
            <person name="Geml J."/>
            <person name="Haridas S."/>
            <person name="Hughes K."/>
            <person name="Justo A."/>
            <person name="Karasinski D."/>
            <person name="Kautmanova I."/>
            <person name="Kiss B."/>
            <person name="Kocsube S."/>
            <person name="Kotiranta H."/>
            <person name="LaButti K.M."/>
            <person name="Lechner B.E."/>
            <person name="Liimatainen K."/>
            <person name="Lipzen A."/>
            <person name="Lukacs Z."/>
            <person name="Mihaltcheva S."/>
            <person name="Morgado L.N."/>
            <person name="Niskanen T."/>
            <person name="Noordeloos M.E."/>
            <person name="Ohm R.A."/>
            <person name="Ortiz-Santana B."/>
            <person name="Ovrebo C."/>
            <person name="Racz N."/>
            <person name="Riley R."/>
            <person name="Savchenko A."/>
            <person name="Shiryaev A."/>
            <person name="Soop K."/>
            <person name="Spirin V."/>
            <person name="Szebenyi C."/>
            <person name="Tomsovsky M."/>
            <person name="Tulloss R.E."/>
            <person name="Uehling J."/>
            <person name="Grigoriev I.V."/>
            <person name="Vagvolgyi C."/>
            <person name="Papp T."/>
            <person name="Martin F.M."/>
            <person name="Miettinen O."/>
            <person name="Hibbett D.S."/>
            <person name="Nagy L.G."/>
        </authorList>
    </citation>
    <scope>NUCLEOTIDE SEQUENCE [LARGE SCALE GENOMIC DNA]</scope>
    <source>
        <strain evidence="1 2">CBS 309.79</strain>
    </source>
</reference>
<dbReference type="AlphaFoldDB" id="A0A5C3QQ36"/>
<organism evidence="1 2">
    <name type="scientific">Pterulicium gracile</name>
    <dbReference type="NCBI Taxonomy" id="1884261"/>
    <lineage>
        <taxon>Eukaryota</taxon>
        <taxon>Fungi</taxon>
        <taxon>Dikarya</taxon>
        <taxon>Basidiomycota</taxon>
        <taxon>Agaricomycotina</taxon>
        <taxon>Agaricomycetes</taxon>
        <taxon>Agaricomycetidae</taxon>
        <taxon>Agaricales</taxon>
        <taxon>Pleurotineae</taxon>
        <taxon>Pterulaceae</taxon>
        <taxon>Pterulicium</taxon>
    </lineage>
</organism>
<name>A0A5C3QQ36_9AGAR</name>
<evidence type="ECO:0000313" key="1">
    <source>
        <dbReference type="EMBL" id="TFL02641.1"/>
    </source>
</evidence>
<keyword evidence="2" id="KW-1185">Reference proteome</keyword>
<dbReference type="EMBL" id="ML178822">
    <property type="protein sequence ID" value="TFL02641.1"/>
    <property type="molecule type" value="Genomic_DNA"/>
</dbReference>
<accession>A0A5C3QQ36</accession>
<protein>
    <submittedName>
        <fullName evidence="1">Uncharacterized protein</fullName>
    </submittedName>
</protein>
<evidence type="ECO:0000313" key="2">
    <source>
        <dbReference type="Proteomes" id="UP000305067"/>
    </source>
</evidence>
<proteinExistence type="predicted"/>
<sequence>MGRWQTYWESYDLRRSGFCKSLQSSMTDSPNRNNPRWSNHSPSITVASAIRPAHAAKITLFREATLQCILAPSLSELRLHAITSSLFDVLKISIRASKIGSNLQVLEVKASSENTGLCNLLCMLTGLKQLTITQSSQPCCEALLLALRPRQVLHDSTDPDHPATGVPADPTSSALCPRLIALALDELSVSSQILMRTVQSRVEKPKPTDLDGQQDDGPPWFTPLEHISLRNVSFADEPNNLDWFEEMKRKDLLDSESRIEP</sequence>
<dbReference type="Proteomes" id="UP000305067">
    <property type="component" value="Unassembled WGS sequence"/>
</dbReference>
<gene>
    <name evidence="1" type="ORF">BDV98DRAFT_436099</name>
</gene>